<dbReference type="RefSeq" id="WP_165331476.1">
    <property type="nucleotide sequence ID" value="NZ_JAAKZW010000024.1"/>
</dbReference>
<dbReference type="EMBL" id="JAAKZW010000024">
    <property type="protein sequence ID" value="NGO75965.1"/>
    <property type="molecule type" value="Genomic_DNA"/>
</dbReference>
<keyword evidence="2" id="KW-1185">Reference proteome</keyword>
<accession>A0A6G4XEK2</accession>
<organism evidence="1 2">
    <name type="scientific">Streptomyces mesophilus</name>
    <dbReference type="NCBI Taxonomy" id="1775132"/>
    <lineage>
        <taxon>Bacteria</taxon>
        <taxon>Bacillati</taxon>
        <taxon>Actinomycetota</taxon>
        <taxon>Actinomycetes</taxon>
        <taxon>Kitasatosporales</taxon>
        <taxon>Streptomycetaceae</taxon>
        <taxon>Streptomyces</taxon>
    </lineage>
</organism>
<protein>
    <submittedName>
        <fullName evidence="1">Uncharacterized protein</fullName>
    </submittedName>
</protein>
<evidence type="ECO:0000313" key="1">
    <source>
        <dbReference type="EMBL" id="NGO75965.1"/>
    </source>
</evidence>
<reference evidence="1 2" key="1">
    <citation type="submission" date="2020-02" db="EMBL/GenBank/DDBJ databases">
        <title>Whole-genome analyses of novel actinobacteria.</title>
        <authorList>
            <person name="Sahin N."/>
            <person name="Tokatli A."/>
        </authorList>
    </citation>
    <scope>NUCLEOTIDE SEQUENCE [LARGE SCALE GENOMIC DNA]</scope>
    <source>
        <strain evidence="1 2">YC504</strain>
    </source>
</reference>
<comment type="caution">
    <text evidence="1">The sequence shown here is derived from an EMBL/GenBank/DDBJ whole genome shotgun (WGS) entry which is preliminary data.</text>
</comment>
<dbReference type="AlphaFoldDB" id="A0A6G4XEK2"/>
<name>A0A6G4XEK2_9ACTN</name>
<dbReference type="Proteomes" id="UP000481109">
    <property type="component" value="Unassembled WGS sequence"/>
</dbReference>
<proteinExistence type="predicted"/>
<evidence type="ECO:0000313" key="2">
    <source>
        <dbReference type="Proteomes" id="UP000481109"/>
    </source>
</evidence>
<gene>
    <name evidence="1" type="ORF">G6045_09805</name>
</gene>
<sequence>MSEHLDFREGRRLAAADLNREHAAREADLEQHRRLAHRGRGLVGGRIAVPGGSPALDFTPDGPVVALRFTLGDEAEALNLNPSPSSHRGHRADAVTANGTEVRVTGAVRLVAQTGPSVEPLPWSVRAIEVPGDDGQVLARELRVELAVQPGSPPHGSRVAVGRVEDNTFLPVLVADAAGSVRIVGHVEVAGSVTQGEITPDPEDPRFMALLTDLLASRIVGTATSAPTAGFQLTAQVAPARSTPQRTTLDVTVTPAVTLARWGAALAVERSGTTRFVLVELGRDAAPGVAVRFPAGAEWSPDLTAAAPATLTVAVVAFDLQNRLRAQIVRGTVP</sequence>